<feature type="domain" description="Transposase IS4-like" evidence="2">
    <location>
        <begin position="9"/>
        <end position="87"/>
    </location>
</feature>
<proteinExistence type="predicted"/>
<evidence type="ECO:0000313" key="6">
    <source>
        <dbReference type="Proteomes" id="UP000239648"/>
    </source>
</evidence>
<dbReference type="PANTHER" id="PTHR35604:SF2">
    <property type="entry name" value="TRANSPOSASE INSH FOR INSERTION SEQUENCE ELEMENT IS5A-RELATED"/>
    <property type="match status" value="1"/>
</dbReference>
<evidence type="ECO:0000313" key="4">
    <source>
        <dbReference type="EMBL" id="PPK54482.1"/>
    </source>
</evidence>
<accession>A0A2S6G5S9</accession>
<dbReference type="EMBL" id="PTIU01000013">
    <property type="protein sequence ID" value="PPK54482.1"/>
    <property type="molecule type" value="Genomic_DNA"/>
</dbReference>
<dbReference type="Pfam" id="PF01609">
    <property type="entry name" value="DDE_Tnp_1"/>
    <property type="match status" value="1"/>
</dbReference>
<feature type="compositionally biased region" description="Basic residues" evidence="1">
    <location>
        <begin position="80"/>
        <end position="98"/>
    </location>
</feature>
<evidence type="ECO:0000256" key="1">
    <source>
        <dbReference type="SAM" id="MobiDB-lite"/>
    </source>
</evidence>
<reference evidence="3 6" key="1">
    <citation type="submission" date="2018-02" db="EMBL/GenBank/DDBJ databases">
        <title>Deep subsurface shale carbon reservoir microbial communities from Ohio and West Virginia, USA.</title>
        <authorList>
            <person name="Wrighton K."/>
        </authorList>
    </citation>
    <scope>NUCLEOTIDE SEQUENCE [LARGE SCALE GENOMIC DNA]</scope>
    <source>
        <strain evidence="3 6">UTICA-S1B6</strain>
    </source>
</reference>
<organism evidence="4 5">
    <name type="scientific">Marinobacter persicus</name>
    <dbReference type="NCBI Taxonomy" id="930118"/>
    <lineage>
        <taxon>Bacteria</taxon>
        <taxon>Pseudomonadati</taxon>
        <taxon>Pseudomonadota</taxon>
        <taxon>Gammaproteobacteria</taxon>
        <taxon>Pseudomonadales</taxon>
        <taxon>Marinobacteraceae</taxon>
        <taxon>Marinobacter</taxon>
    </lineage>
</organism>
<comment type="caution">
    <text evidence="4">The sequence shown here is derived from an EMBL/GenBank/DDBJ whole genome shotgun (WGS) entry which is preliminary data.</text>
</comment>
<dbReference type="EMBL" id="PTIT01000014">
    <property type="protein sequence ID" value="PPK51213.1"/>
    <property type="molecule type" value="Genomic_DNA"/>
</dbReference>
<dbReference type="GO" id="GO:0006313">
    <property type="term" value="P:DNA transposition"/>
    <property type="evidence" value="ECO:0007669"/>
    <property type="project" value="InterPro"/>
</dbReference>
<dbReference type="GO" id="GO:0004803">
    <property type="term" value="F:transposase activity"/>
    <property type="evidence" value="ECO:0007669"/>
    <property type="project" value="InterPro"/>
</dbReference>
<keyword evidence="6" id="KW-1185">Reference proteome</keyword>
<sequence>MHGDEIEAYADAGYTGMAKRPEFQDSEVTWYVAEKRGKLLKMPEAPRKTLVARREQVKAQIRAKVEHPFHVVKNLFRHRKVRHRAPRSSCRARSKAPRRGGITSGGRKGPLELYRCLMFIL</sequence>
<dbReference type="InterPro" id="IPR002559">
    <property type="entry name" value="Transposase_11"/>
</dbReference>
<name>A0A2S6G5S9_9GAMM</name>
<dbReference type="GO" id="GO:0003677">
    <property type="term" value="F:DNA binding"/>
    <property type="evidence" value="ECO:0007669"/>
    <property type="project" value="InterPro"/>
</dbReference>
<dbReference type="PANTHER" id="PTHR35604">
    <property type="entry name" value="TRANSPOSASE INSH FOR INSERTION SEQUENCE ELEMENT IS5A-RELATED"/>
    <property type="match status" value="1"/>
</dbReference>
<evidence type="ECO:0000313" key="3">
    <source>
        <dbReference type="EMBL" id="PPK51213.1"/>
    </source>
</evidence>
<dbReference type="Proteomes" id="UP000239648">
    <property type="component" value="Unassembled WGS sequence"/>
</dbReference>
<gene>
    <name evidence="4" type="ORF">B0H24_10138</name>
    <name evidence="3" type="ORF">BY455_1148</name>
</gene>
<feature type="region of interest" description="Disordered" evidence="1">
    <location>
        <begin position="80"/>
        <end position="104"/>
    </location>
</feature>
<evidence type="ECO:0000259" key="2">
    <source>
        <dbReference type="Pfam" id="PF01609"/>
    </source>
</evidence>
<evidence type="ECO:0000313" key="5">
    <source>
        <dbReference type="Proteomes" id="UP000239446"/>
    </source>
</evidence>
<reference evidence="4 5" key="2">
    <citation type="submission" date="2018-02" db="EMBL/GenBank/DDBJ databases">
        <title>Subsurface microbial communities from deep shales in Ohio and West Virginia, USA.</title>
        <authorList>
            <person name="Wrighton K."/>
        </authorList>
    </citation>
    <scope>NUCLEOTIDE SEQUENCE [LARGE SCALE GENOMIC DNA]</scope>
    <source>
        <strain evidence="4 5">UTICA-S1B9</strain>
    </source>
</reference>
<protein>
    <submittedName>
        <fullName evidence="4">DDE family transposase</fullName>
    </submittedName>
</protein>
<dbReference type="AlphaFoldDB" id="A0A2S6G5S9"/>
<dbReference type="Proteomes" id="UP000239446">
    <property type="component" value="Unassembled WGS sequence"/>
</dbReference>